<accession>A0ABQ2DEB3</accession>
<keyword evidence="1" id="KW-0812">Transmembrane</keyword>
<feature type="transmembrane region" description="Helical" evidence="1">
    <location>
        <begin position="99"/>
        <end position="125"/>
    </location>
</feature>
<keyword evidence="1" id="KW-1133">Transmembrane helix</keyword>
<name>A0ABQ2DEB3_9MICC</name>
<gene>
    <name evidence="2" type="ORF">GCM10007173_12020</name>
</gene>
<dbReference type="Proteomes" id="UP000606115">
    <property type="component" value="Unassembled WGS sequence"/>
</dbReference>
<evidence type="ECO:0008006" key="4">
    <source>
        <dbReference type="Google" id="ProtNLM"/>
    </source>
</evidence>
<evidence type="ECO:0000256" key="1">
    <source>
        <dbReference type="SAM" id="Phobius"/>
    </source>
</evidence>
<evidence type="ECO:0000313" key="3">
    <source>
        <dbReference type="Proteomes" id="UP000606115"/>
    </source>
</evidence>
<reference evidence="3" key="1">
    <citation type="journal article" date="2019" name="Int. J. Syst. Evol. Microbiol.">
        <title>The Global Catalogue of Microorganisms (GCM) 10K type strain sequencing project: providing services to taxonomists for standard genome sequencing and annotation.</title>
        <authorList>
            <consortium name="The Broad Institute Genomics Platform"/>
            <consortium name="The Broad Institute Genome Sequencing Center for Infectious Disease"/>
            <person name="Wu L."/>
            <person name="Ma J."/>
        </authorList>
    </citation>
    <scope>NUCLEOTIDE SEQUENCE [LARGE SCALE GENOMIC DNA]</scope>
    <source>
        <strain evidence="3">CGMCC 1.3685</strain>
    </source>
</reference>
<keyword evidence="1" id="KW-0472">Membrane</keyword>
<feature type="transmembrane region" description="Helical" evidence="1">
    <location>
        <begin position="145"/>
        <end position="166"/>
    </location>
</feature>
<sequence length="186" mass="19531">MRAGDFGDGHRCYPFIMRMLLTFLGIVAIVAYSLLGTLLMNDWAVVVASGLPLDTTIADMKAADQQYSTIPGLGFAALGILMALVWGAITMWCRAELPVWAALSLGAGILALGAPAYFFASFANLNSVGDTYAEWNSGAAFVLEAPLYAASGFSFLIAMGALAVPLTKAVSRKTSPGQWHGGKDSA</sequence>
<feature type="transmembrane region" description="Helical" evidence="1">
    <location>
        <begin position="12"/>
        <end position="35"/>
    </location>
</feature>
<protein>
    <recommendedName>
        <fullName evidence="4">DUF2567 domain-containing protein</fullName>
    </recommendedName>
</protein>
<evidence type="ECO:0000313" key="2">
    <source>
        <dbReference type="EMBL" id="GGJ54938.1"/>
    </source>
</evidence>
<organism evidence="2 3">
    <name type="scientific">Glutamicibacter ardleyensis</name>
    <dbReference type="NCBI Taxonomy" id="225894"/>
    <lineage>
        <taxon>Bacteria</taxon>
        <taxon>Bacillati</taxon>
        <taxon>Actinomycetota</taxon>
        <taxon>Actinomycetes</taxon>
        <taxon>Micrococcales</taxon>
        <taxon>Micrococcaceae</taxon>
        <taxon>Glutamicibacter</taxon>
    </lineage>
</organism>
<proteinExistence type="predicted"/>
<comment type="caution">
    <text evidence="2">The sequence shown here is derived from an EMBL/GenBank/DDBJ whole genome shotgun (WGS) entry which is preliminary data.</text>
</comment>
<feature type="transmembrane region" description="Helical" evidence="1">
    <location>
        <begin position="70"/>
        <end position="92"/>
    </location>
</feature>
<keyword evidence="3" id="KW-1185">Reference proteome</keyword>
<dbReference type="EMBL" id="BMKX01000002">
    <property type="protein sequence ID" value="GGJ54938.1"/>
    <property type="molecule type" value="Genomic_DNA"/>
</dbReference>